<dbReference type="EMBL" id="CP002444">
    <property type="protein sequence ID" value="ADU97248.1"/>
    <property type="molecule type" value="Genomic_DNA"/>
</dbReference>
<evidence type="ECO:0000256" key="2">
    <source>
        <dbReference type="SAM" id="SignalP"/>
    </source>
</evidence>
<keyword evidence="1" id="KW-0812">Transmembrane</keyword>
<dbReference type="InterPro" id="IPR011990">
    <property type="entry name" value="TPR-like_helical_dom_sf"/>
</dbReference>
<dbReference type="Proteomes" id="UP000006362">
    <property type="component" value="Chromosome"/>
</dbReference>
<accession>E8T3B6</accession>
<dbReference type="OrthoDB" id="11926at2"/>
<dbReference type="Gene3D" id="1.25.40.10">
    <property type="entry name" value="Tetratricopeptide repeat domain"/>
    <property type="match status" value="1"/>
</dbReference>
<feature type="transmembrane region" description="Helical" evidence="1">
    <location>
        <begin position="103"/>
        <end position="120"/>
    </location>
</feature>
<organism evidence="3 4">
    <name type="scientific">Thermovibrio ammonificans (strain DSM 15698 / JCM 12110 / HB-1)</name>
    <dbReference type="NCBI Taxonomy" id="648996"/>
    <lineage>
        <taxon>Bacteria</taxon>
        <taxon>Pseudomonadati</taxon>
        <taxon>Aquificota</taxon>
        <taxon>Aquificia</taxon>
        <taxon>Desulfurobacteriales</taxon>
        <taxon>Desulfurobacteriaceae</taxon>
        <taxon>Thermovibrio</taxon>
    </lineage>
</organism>
<feature type="chain" id="PRO_5003231174" description="Tetratricopeptide TPR_1 repeat-containing protein" evidence="2">
    <location>
        <begin position="20"/>
        <end position="419"/>
    </location>
</feature>
<dbReference type="KEGG" id="tam:Theam_1285"/>
<feature type="transmembrane region" description="Helical" evidence="1">
    <location>
        <begin position="132"/>
        <end position="161"/>
    </location>
</feature>
<feature type="transmembrane region" description="Helical" evidence="1">
    <location>
        <begin position="398"/>
        <end position="417"/>
    </location>
</feature>
<feature type="transmembrane region" description="Helical" evidence="1">
    <location>
        <begin position="173"/>
        <end position="194"/>
    </location>
</feature>
<protein>
    <recommendedName>
        <fullName evidence="5">Tetratricopeptide TPR_1 repeat-containing protein</fullName>
    </recommendedName>
</protein>
<dbReference type="HOGENOM" id="CLU_655413_0_0_0"/>
<reference evidence="3" key="1">
    <citation type="submission" date="2011-01" db="EMBL/GenBank/DDBJ databases">
        <title>Complete sequence of chromosome of Thermovibrio ammonificans HB-1.</title>
        <authorList>
            <consortium name="US DOE Joint Genome Institute"/>
            <person name="Lucas S."/>
            <person name="Copeland A."/>
            <person name="Lapidus A."/>
            <person name="Cheng J.-F."/>
            <person name="Goodwin L."/>
            <person name="Pitluck S."/>
            <person name="Davenport K."/>
            <person name="Detter J.C."/>
            <person name="Han C."/>
            <person name="Tapia R."/>
            <person name="Land M."/>
            <person name="Hauser L."/>
            <person name="Kyrpides N."/>
            <person name="Ivanova N."/>
            <person name="Ovchinnikova G."/>
            <person name="Vetriani C."/>
            <person name="Woyke T."/>
        </authorList>
    </citation>
    <scope>NUCLEOTIDE SEQUENCE [LARGE SCALE GENOMIC DNA]</scope>
    <source>
        <strain evidence="3">HB-1</strain>
    </source>
</reference>
<keyword evidence="1" id="KW-1133">Transmembrane helix</keyword>
<gene>
    <name evidence="3" type="ordered locus">Theam_1285</name>
</gene>
<dbReference type="STRING" id="648996.Theam_1285"/>
<proteinExistence type="predicted"/>
<evidence type="ECO:0000313" key="4">
    <source>
        <dbReference type="Proteomes" id="UP000006362"/>
    </source>
</evidence>
<feature type="signal peptide" evidence="2">
    <location>
        <begin position="1"/>
        <end position="19"/>
    </location>
</feature>
<evidence type="ECO:0000256" key="1">
    <source>
        <dbReference type="SAM" id="Phobius"/>
    </source>
</evidence>
<keyword evidence="4" id="KW-1185">Reference proteome</keyword>
<evidence type="ECO:0000313" key="3">
    <source>
        <dbReference type="EMBL" id="ADU97248.1"/>
    </source>
</evidence>
<dbReference type="RefSeq" id="WP_013538034.1">
    <property type="nucleotide sequence ID" value="NC_014926.1"/>
</dbReference>
<keyword evidence="2" id="KW-0732">Signal</keyword>
<dbReference type="AlphaFoldDB" id="E8T3B6"/>
<keyword evidence="1" id="KW-0472">Membrane</keyword>
<dbReference type="eggNOG" id="COG0457">
    <property type="taxonomic scope" value="Bacteria"/>
</dbReference>
<name>E8T3B6_THEA1</name>
<evidence type="ECO:0008006" key="5">
    <source>
        <dbReference type="Google" id="ProtNLM"/>
    </source>
</evidence>
<sequence>MKALTIFLTLFLTLFSPVAAISANTPPSVKQLLQKLENDIKAQKDEKTVNSDVEQILKAKEELPISFVPELNYLTGRKVELLPETSLTTIDRIYFTVQPVERALEALVFLIVFYTFIFYFQHASVPPRIKQLLTLASTVTLTFAAIARVKLLFFFLTGLAVSQALGINKRRTTLFLALSGVLLIALNAVNETILDYERCSKFLYKVKVERDGYAPPFLIERAIREEKRRKLELITNDIALGELQRAEELKKMKFKDPTLRAIAENDLGFVSFVKGDYKKALEHFKRAENFLHSPTVLFNLYLTYTGLLELQKAEEIKKKLVKEAVFETLKASTVPLLIHVPPDPFRAEVPLKPFVALFTGIGLGFLLERRFGPKFEKIETSVLSVPGMIHYVNSRIRVFILVGFILLLINVILGQVICR</sequence>